<protein>
    <submittedName>
        <fullName evidence="1">Uncharacterized protein 308</fullName>
    </submittedName>
</protein>
<reference evidence="1 2" key="1">
    <citation type="journal article" date="2011" name="Microbiology">
        <title>The Pseudomonas aeruginosa generalized transducing phage phiPA3 is a new member of the phiKZ-like group of 'jumbo' phages, and infects model laboratory strains and clinical isolates from cystic fibrosis patients.</title>
        <authorList>
            <person name="Monson R."/>
            <person name="Foulds I."/>
            <person name="Foweraker J."/>
            <person name="Welch M."/>
            <person name="Salmond G.P."/>
        </authorList>
    </citation>
    <scope>NUCLEOTIDE SEQUENCE [LARGE SCALE GENOMIC DNA]</scope>
</reference>
<organismHost>
    <name type="scientific">Pseudomonas aeruginosa</name>
    <dbReference type="NCBI Taxonomy" id="287"/>
</organismHost>
<dbReference type="Proteomes" id="UP000008388">
    <property type="component" value="Segment"/>
</dbReference>
<dbReference type="KEGG" id="vg:26643836"/>
<organism evidence="1 2">
    <name type="scientific">Pseudomonas phage PhiPA3</name>
    <name type="common">Pseudomonas aeruginosa phage PhiPA3</name>
    <dbReference type="NCBI Taxonomy" id="998086"/>
    <lineage>
        <taxon>Viruses</taxon>
        <taxon>Duplodnaviria</taxon>
        <taxon>Heunggongvirae</taxon>
        <taxon>Uroviricota</taxon>
        <taxon>Caudoviricetes</taxon>
        <taxon>Chimalliviridae</taxon>
        <taxon>Miltoncavirus</taxon>
        <taxon>Miltoncavirus PhiPA3</taxon>
    </lineage>
</organism>
<accession>F8SJE4</accession>
<evidence type="ECO:0000313" key="2">
    <source>
        <dbReference type="Proteomes" id="UP000008388"/>
    </source>
</evidence>
<gene>
    <name evidence="1" type="primary">308</name>
</gene>
<sequence length="180" mass="20464">MVVNQTIYHPDMPSTVVFHKGDTLEVKDDGTLVYLNNDPFTRFPKPATPMSKQAYDQFVKPYLDKFPSPAPKPVRPSLKEQWAAVGIDLDKWDPTTRPEYDGPSPQLSYTREALRALADKKVIDMYGIVKGAKQQALMTQLIQSTVVDTVKVIDKHLVIQDDYHEDVWGITEQLFNDISN</sequence>
<keyword evidence="2" id="KW-1185">Reference proteome</keyword>
<dbReference type="GeneID" id="26643836"/>
<evidence type="ECO:0000313" key="1">
    <source>
        <dbReference type="EMBL" id="AEH03731.1"/>
    </source>
</evidence>
<dbReference type="EMBL" id="HQ630627">
    <property type="protein sequence ID" value="AEH03731.1"/>
    <property type="molecule type" value="Genomic_DNA"/>
</dbReference>
<proteinExistence type="predicted"/>
<dbReference type="RefSeq" id="YP_009217387.1">
    <property type="nucleotide sequence ID" value="NC_028999.1"/>
</dbReference>
<name>F8SJE4_BPPA3</name>